<gene>
    <name evidence="1" type="ORF">F383_23947</name>
</gene>
<accession>A0A0B0P6X5</accession>
<sequence length="33" mass="3768">MRLYSHLFSSYPITNELCDTLAGITMEAIRACF</sequence>
<reference evidence="2" key="1">
    <citation type="submission" date="2014-09" db="EMBL/GenBank/DDBJ databases">
        <authorList>
            <person name="Mudge J."/>
            <person name="Ramaraj T."/>
            <person name="Lindquist I.E."/>
            <person name="Bharti A.K."/>
            <person name="Sundararajan A."/>
            <person name="Cameron C.T."/>
            <person name="Woodward J.E."/>
            <person name="May G.D."/>
            <person name="Brubaker C."/>
            <person name="Broadhvest J."/>
            <person name="Wilkins T.A."/>
        </authorList>
    </citation>
    <scope>NUCLEOTIDE SEQUENCE</scope>
    <source>
        <strain evidence="2">cv. AKA8401</strain>
    </source>
</reference>
<keyword evidence="2" id="KW-1185">Reference proteome</keyword>
<proteinExistence type="predicted"/>
<dbReference type="Proteomes" id="UP000032142">
    <property type="component" value="Unassembled WGS sequence"/>
</dbReference>
<protein>
    <submittedName>
        <fullName evidence="1">Uncharacterized protein</fullName>
    </submittedName>
</protein>
<organism evidence="1 2">
    <name type="scientific">Gossypium arboreum</name>
    <name type="common">Tree cotton</name>
    <name type="synonym">Gossypium nanking</name>
    <dbReference type="NCBI Taxonomy" id="29729"/>
    <lineage>
        <taxon>Eukaryota</taxon>
        <taxon>Viridiplantae</taxon>
        <taxon>Streptophyta</taxon>
        <taxon>Embryophyta</taxon>
        <taxon>Tracheophyta</taxon>
        <taxon>Spermatophyta</taxon>
        <taxon>Magnoliopsida</taxon>
        <taxon>eudicotyledons</taxon>
        <taxon>Gunneridae</taxon>
        <taxon>Pentapetalae</taxon>
        <taxon>rosids</taxon>
        <taxon>malvids</taxon>
        <taxon>Malvales</taxon>
        <taxon>Malvaceae</taxon>
        <taxon>Malvoideae</taxon>
        <taxon>Gossypium</taxon>
    </lineage>
</organism>
<dbReference type="EMBL" id="KN416311">
    <property type="protein sequence ID" value="KHG20657.1"/>
    <property type="molecule type" value="Genomic_DNA"/>
</dbReference>
<evidence type="ECO:0000313" key="1">
    <source>
        <dbReference type="EMBL" id="KHG20657.1"/>
    </source>
</evidence>
<name>A0A0B0P6X5_GOSAR</name>
<dbReference type="AlphaFoldDB" id="A0A0B0P6X5"/>
<evidence type="ECO:0000313" key="2">
    <source>
        <dbReference type="Proteomes" id="UP000032142"/>
    </source>
</evidence>